<protein>
    <recommendedName>
        <fullName evidence="13">SWIM-type domain-containing protein</fullName>
    </recommendedName>
</protein>
<dbReference type="GO" id="GO:0016020">
    <property type="term" value="C:membrane"/>
    <property type="evidence" value="ECO:0007669"/>
    <property type="project" value="UniProtKB-SubCell"/>
</dbReference>
<evidence type="ECO:0000256" key="1">
    <source>
        <dbReference type="ARBA" id="ARBA00004141"/>
    </source>
</evidence>
<dbReference type="GO" id="GO:0006952">
    <property type="term" value="P:defense response"/>
    <property type="evidence" value="ECO:0007669"/>
    <property type="project" value="UniProtKB-KW"/>
</dbReference>
<dbReference type="GO" id="GO:0008270">
    <property type="term" value="F:zinc ion binding"/>
    <property type="evidence" value="ECO:0007669"/>
    <property type="project" value="UniProtKB-KW"/>
</dbReference>
<dbReference type="Pfam" id="PF10551">
    <property type="entry name" value="MULE"/>
    <property type="match status" value="1"/>
</dbReference>
<evidence type="ECO:0000256" key="9">
    <source>
        <dbReference type="ARBA" id="ARBA00023136"/>
    </source>
</evidence>
<dbReference type="PANTHER" id="PTHR31973:SF195">
    <property type="entry name" value="MUDR FAMILY TRANSPOSASE"/>
    <property type="match status" value="1"/>
</dbReference>
<evidence type="ECO:0000313" key="14">
    <source>
        <dbReference type="EMBL" id="KAL0011257.1"/>
    </source>
</evidence>
<name>A0AAW2DKN8_9ROSI</name>
<keyword evidence="7" id="KW-0862">Zinc</keyword>
<evidence type="ECO:0000256" key="11">
    <source>
        <dbReference type="PROSITE-ProRule" id="PRU00325"/>
    </source>
</evidence>
<dbReference type="SMART" id="SM00575">
    <property type="entry name" value="ZnF_PMZ"/>
    <property type="match status" value="1"/>
</dbReference>
<keyword evidence="15" id="KW-1185">Reference proteome</keyword>
<feature type="domain" description="SWIM-type" evidence="13">
    <location>
        <begin position="367"/>
        <end position="399"/>
    </location>
</feature>
<keyword evidence="5 11" id="KW-0863">Zinc-finger</keyword>
<gene>
    <name evidence="14" type="ORF">SO802_006365</name>
</gene>
<evidence type="ECO:0000259" key="13">
    <source>
        <dbReference type="PROSITE" id="PS50966"/>
    </source>
</evidence>
<dbReference type="InterPro" id="IPR004326">
    <property type="entry name" value="Mlo"/>
</dbReference>
<dbReference type="PROSITE" id="PS50966">
    <property type="entry name" value="ZF_SWIM"/>
    <property type="match status" value="1"/>
</dbReference>
<dbReference type="AlphaFoldDB" id="A0AAW2DKN8"/>
<evidence type="ECO:0000313" key="15">
    <source>
        <dbReference type="Proteomes" id="UP001459277"/>
    </source>
</evidence>
<dbReference type="EMBL" id="JAZDWU010000002">
    <property type="protein sequence ID" value="KAL0011257.1"/>
    <property type="molecule type" value="Genomic_DNA"/>
</dbReference>
<keyword evidence="8" id="KW-1133">Transmembrane helix</keyword>
<keyword evidence="4" id="KW-0479">Metal-binding</keyword>
<accession>A0AAW2DKN8</accession>
<comment type="similarity">
    <text evidence="2">Belongs to the MLO family.</text>
</comment>
<evidence type="ECO:0000256" key="10">
    <source>
        <dbReference type="ARBA" id="ARBA00023265"/>
    </source>
</evidence>
<comment type="caution">
    <text evidence="14">The sequence shown here is derived from an EMBL/GenBank/DDBJ whole genome shotgun (WGS) entry which is preliminary data.</text>
</comment>
<sequence>MKEIKDVTNILHLILIDSQPLKNININIYYGGPLVNSEQIEEFPFTGPGIECYYMMIRRKLKTLNDLKRKIMEELNLNTACYDIKIIYRYPQEVLHEQINYGSEPLAEVDTEEIQQTTTSLQFTILDDGCTTMGGYTMESYMLPSQDHIANTGETLQPQEIHLGEEDEDEDEDEDHAANNGENLDDMDEYEERIERGDFHRDVDDHELVPNFEEENMEYHDEGTQYNYYTIPRGIDGTALLHYVFWAFAPCIAAFKYCRPVINIDGTHLYGKYRGVLMIAMATDANQKVLPLAFAVVDKESGASWGWFLECLRVSIEHVIPKEGICIISDRHKENFRTYSEEFNHEIGVYQVVTLYNDHRGGGNHSHEVHVFDRTCGCEKCQNIKIPCSHAIKVLQGLHLDATSYIDPCYSLGNAIQTYAHQFAVPKSESLWRDVRGPRWVPDAQLLRAKGRPVKSRIRNEMDGVRRERESQREDSDLREIQPRQRYGVCHEEGHNRRRCPNSSGASTSGERRLDFGMALYVGVVVSFAFDYNANNHSTLVLVASTFVLVAGTLASSFLTERDRYFGKFNDSLKQTQMNIKKQKLTWDFGGFYGKELGMEVVRAEKSCLHEEQNARRFRLTRQISFGRRHLKFWRNQPLLLWLACFARQFSGSVSKTDYLTLRNGFIMANVTAGSNFNFHKLLTRTFDDDFEQVVGIRGVVVFCKNMSHSFNTVLPAIFAEFRNYYWLPFIPLVVRSINNIM</sequence>
<evidence type="ECO:0000256" key="8">
    <source>
        <dbReference type="ARBA" id="ARBA00022989"/>
    </source>
</evidence>
<reference evidence="14 15" key="1">
    <citation type="submission" date="2024-01" db="EMBL/GenBank/DDBJ databases">
        <title>A telomere-to-telomere, gap-free genome of sweet tea (Lithocarpus litseifolius).</title>
        <authorList>
            <person name="Zhou J."/>
        </authorList>
    </citation>
    <scope>NUCLEOTIDE SEQUENCE [LARGE SCALE GENOMIC DNA]</scope>
    <source>
        <strain evidence="14">Zhou-2022a</strain>
        <tissue evidence="14">Leaf</tissue>
    </source>
</reference>
<dbReference type="InterPro" id="IPR018289">
    <property type="entry name" value="MULE_transposase_dom"/>
</dbReference>
<keyword evidence="9" id="KW-0472">Membrane</keyword>
<proteinExistence type="inferred from homology"/>
<keyword evidence="10" id="KW-0568">Pathogenesis-related protein</keyword>
<evidence type="ECO:0000256" key="12">
    <source>
        <dbReference type="SAM" id="MobiDB-lite"/>
    </source>
</evidence>
<dbReference type="PANTHER" id="PTHR31973">
    <property type="entry name" value="POLYPROTEIN, PUTATIVE-RELATED"/>
    <property type="match status" value="1"/>
</dbReference>
<feature type="region of interest" description="Disordered" evidence="12">
    <location>
        <begin position="461"/>
        <end position="481"/>
    </location>
</feature>
<comment type="subcellular location">
    <subcellularLocation>
        <location evidence="1">Membrane</location>
        <topology evidence="1">Multi-pass membrane protein</topology>
    </subcellularLocation>
</comment>
<dbReference type="Pfam" id="PF03094">
    <property type="entry name" value="Mlo"/>
    <property type="match status" value="1"/>
</dbReference>
<evidence type="ECO:0000256" key="4">
    <source>
        <dbReference type="ARBA" id="ARBA00022723"/>
    </source>
</evidence>
<keyword evidence="6" id="KW-0611">Plant defense</keyword>
<dbReference type="Proteomes" id="UP001459277">
    <property type="component" value="Unassembled WGS sequence"/>
</dbReference>
<evidence type="ECO:0000256" key="2">
    <source>
        <dbReference type="ARBA" id="ARBA00006574"/>
    </source>
</evidence>
<keyword evidence="3" id="KW-0812">Transmembrane</keyword>
<evidence type="ECO:0000256" key="7">
    <source>
        <dbReference type="ARBA" id="ARBA00022833"/>
    </source>
</evidence>
<feature type="region of interest" description="Disordered" evidence="12">
    <location>
        <begin position="165"/>
        <end position="189"/>
    </location>
</feature>
<organism evidence="14 15">
    <name type="scientific">Lithocarpus litseifolius</name>
    <dbReference type="NCBI Taxonomy" id="425828"/>
    <lineage>
        <taxon>Eukaryota</taxon>
        <taxon>Viridiplantae</taxon>
        <taxon>Streptophyta</taxon>
        <taxon>Embryophyta</taxon>
        <taxon>Tracheophyta</taxon>
        <taxon>Spermatophyta</taxon>
        <taxon>Magnoliopsida</taxon>
        <taxon>eudicotyledons</taxon>
        <taxon>Gunneridae</taxon>
        <taxon>Pentapetalae</taxon>
        <taxon>rosids</taxon>
        <taxon>fabids</taxon>
        <taxon>Fagales</taxon>
        <taxon>Fagaceae</taxon>
        <taxon>Lithocarpus</taxon>
    </lineage>
</organism>
<evidence type="ECO:0000256" key="6">
    <source>
        <dbReference type="ARBA" id="ARBA00022821"/>
    </source>
</evidence>
<dbReference type="InterPro" id="IPR006564">
    <property type="entry name" value="Znf_PMZ"/>
</dbReference>
<feature type="compositionally biased region" description="Acidic residues" evidence="12">
    <location>
        <begin position="165"/>
        <end position="175"/>
    </location>
</feature>
<evidence type="ECO:0000256" key="5">
    <source>
        <dbReference type="ARBA" id="ARBA00022771"/>
    </source>
</evidence>
<dbReference type="InterPro" id="IPR007527">
    <property type="entry name" value="Znf_SWIM"/>
</dbReference>
<evidence type="ECO:0000256" key="3">
    <source>
        <dbReference type="ARBA" id="ARBA00022692"/>
    </source>
</evidence>